<dbReference type="PROSITE" id="PS50928">
    <property type="entry name" value="ABC_TM1"/>
    <property type="match status" value="1"/>
</dbReference>
<dbReference type="GO" id="GO:0005886">
    <property type="term" value="C:plasma membrane"/>
    <property type="evidence" value="ECO:0007669"/>
    <property type="project" value="UniProtKB-SubCell"/>
</dbReference>
<feature type="transmembrane region" description="Helical" evidence="7">
    <location>
        <begin position="298"/>
        <end position="322"/>
    </location>
</feature>
<feature type="transmembrane region" description="Helical" evidence="7">
    <location>
        <begin position="99"/>
        <end position="120"/>
    </location>
</feature>
<feature type="transmembrane region" description="Helical" evidence="7">
    <location>
        <begin position="132"/>
        <end position="152"/>
    </location>
</feature>
<dbReference type="AlphaFoldDB" id="A0A1L3MM63"/>
<keyword evidence="2 7" id="KW-0813">Transport</keyword>
<keyword evidence="6 7" id="KW-0472">Membrane</keyword>
<evidence type="ECO:0000256" key="6">
    <source>
        <dbReference type="ARBA" id="ARBA00023136"/>
    </source>
</evidence>
<evidence type="ECO:0000256" key="7">
    <source>
        <dbReference type="RuleBase" id="RU363032"/>
    </source>
</evidence>
<evidence type="ECO:0000313" key="9">
    <source>
        <dbReference type="EMBL" id="APH03445.1"/>
    </source>
</evidence>
<gene>
    <name evidence="9" type="ORF">A9C19_00995</name>
</gene>
<sequence length="329" mass="36736">MQASKATNVPSQQQQDVTPAMMIAPKKRKLSKDHLLAIAFLMPSFLLILVFVYGFIGWTGYVSVSNWNTLVPDFSFVGLKNYLYLFQDFRFQADLRNTLFFTVLFIGFVILSGMGLAILLDQKIKAEPVFRNLFFFPMALSFVVTGVVWQWLLNPSTGVNLFLAKLGLDSKWYTDTTILGGLQWGKIEFGIPVALLAVVIAAVWQMTGFSLAMYLAGLRGIPDEVREAARMDGASEWMIYRKIILPLLRPITVSVIIIMAHISLKIFDLIYAMTGPGANFVTDVPGVYMFETTFRGNYYANGAAIAIIMLVSVAIFIVPYLISSRKAEA</sequence>
<dbReference type="SUPFAM" id="SSF161098">
    <property type="entry name" value="MetI-like"/>
    <property type="match status" value="1"/>
</dbReference>
<dbReference type="InterPro" id="IPR000515">
    <property type="entry name" value="MetI-like"/>
</dbReference>
<feature type="domain" description="ABC transmembrane type-1" evidence="8">
    <location>
        <begin position="95"/>
        <end position="322"/>
    </location>
</feature>
<keyword evidence="3" id="KW-1003">Cell membrane</keyword>
<keyword evidence="10" id="KW-1185">Reference proteome</keyword>
<evidence type="ECO:0000256" key="2">
    <source>
        <dbReference type="ARBA" id="ARBA00022448"/>
    </source>
</evidence>
<accession>A0A1L3MM63</accession>
<dbReference type="InterPro" id="IPR051393">
    <property type="entry name" value="ABC_transporter_permease"/>
</dbReference>
<feature type="transmembrane region" description="Helical" evidence="7">
    <location>
        <begin position="189"/>
        <end position="216"/>
    </location>
</feature>
<dbReference type="GO" id="GO:0055085">
    <property type="term" value="P:transmembrane transport"/>
    <property type="evidence" value="ECO:0007669"/>
    <property type="project" value="InterPro"/>
</dbReference>
<dbReference type="STRING" id="1547283.A9C19_00995"/>
<dbReference type="InterPro" id="IPR035906">
    <property type="entry name" value="MetI-like_sf"/>
</dbReference>
<feature type="transmembrane region" description="Helical" evidence="7">
    <location>
        <begin position="247"/>
        <end position="267"/>
    </location>
</feature>
<evidence type="ECO:0000256" key="4">
    <source>
        <dbReference type="ARBA" id="ARBA00022692"/>
    </source>
</evidence>
<comment type="subcellular location">
    <subcellularLocation>
        <location evidence="1 7">Cell membrane</location>
        <topology evidence="1 7">Multi-pass membrane protein</topology>
    </subcellularLocation>
</comment>
<comment type="similarity">
    <text evidence="7">Belongs to the binding-protein-dependent transport system permease family.</text>
</comment>
<evidence type="ECO:0000256" key="3">
    <source>
        <dbReference type="ARBA" id="ARBA00022475"/>
    </source>
</evidence>
<organism evidence="9 10">
    <name type="scientific">Bacillus weihaiensis</name>
    <dbReference type="NCBI Taxonomy" id="1547283"/>
    <lineage>
        <taxon>Bacteria</taxon>
        <taxon>Bacillati</taxon>
        <taxon>Bacillota</taxon>
        <taxon>Bacilli</taxon>
        <taxon>Bacillales</taxon>
        <taxon>Bacillaceae</taxon>
        <taxon>Bacillus</taxon>
    </lineage>
</organism>
<dbReference type="CDD" id="cd06261">
    <property type="entry name" value="TM_PBP2"/>
    <property type="match status" value="1"/>
</dbReference>
<evidence type="ECO:0000259" key="8">
    <source>
        <dbReference type="PROSITE" id="PS50928"/>
    </source>
</evidence>
<dbReference type="Proteomes" id="UP000181936">
    <property type="component" value="Chromosome"/>
</dbReference>
<dbReference type="OrthoDB" id="9786413at2"/>
<protein>
    <submittedName>
        <fullName evidence="9">Sugar ABC transporter permease</fullName>
    </submittedName>
</protein>
<feature type="transmembrane region" description="Helical" evidence="7">
    <location>
        <begin position="35"/>
        <end position="56"/>
    </location>
</feature>
<dbReference type="PANTHER" id="PTHR30193">
    <property type="entry name" value="ABC TRANSPORTER PERMEASE PROTEIN"/>
    <property type="match status" value="1"/>
</dbReference>
<dbReference type="KEGG" id="bwh:A9C19_00995"/>
<dbReference type="EMBL" id="CP016020">
    <property type="protein sequence ID" value="APH03445.1"/>
    <property type="molecule type" value="Genomic_DNA"/>
</dbReference>
<reference evidence="9 10" key="1">
    <citation type="journal article" date="2016" name="Sci. Rep.">
        <title>Complete genome sequence and transcriptomic analysis of a novel marine strain Bacillus weihaiensis reveals the mechanism of brown algae degradation.</title>
        <authorList>
            <person name="Zhu Y."/>
            <person name="Chen P."/>
            <person name="Bao Y."/>
            <person name="Men Y."/>
            <person name="Zeng Y."/>
            <person name="Yang J."/>
            <person name="Sun J."/>
            <person name="Sun Y."/>
        </authorList>
    </citation>
    <scope>NUCLEOTIDE SEQUENCE [LARGE SCALE GENOMIC DNA]</scope>
    <source>
        <strain evidence="9 10">Alg07</strain>
    </source>
</reference>
<evidence type="ECO:0000256" key="1">
    <source>
        <dbReference type="ARBA" id="ARBA00004651"/>
    </source>
</evidence>
<evidence type="ECO:0000256" key="5">
    <source>
        <dbReference type="ARBA" id="ARBA00022989"/>
    </source>
</evidence>
<name>A0A1L3MM63_9BACI</name>
<evidence type="ECO:0000313" key="10">
    <source>
        <dbReference type="Proteomes" id="UP000181936"/>
    </source>
</evidence>
<dbReference type="Pfam" id="PF00528">
    <property type="entry name" value="BPD_transp_1"/>
    <property type="match status" value="1"/>
</dbReference>
<keyword evidence="4 7" id="KW-0812">Transmembrane</keyword>
<keyword evidence="5 7" id="KW-1133">Transmembrane helix</keyword>
<dbReference type="PANTHER" id="PTHR30193:SF42">
    <property type="entry name" value="ABC TRANSPORTER PERMEASE PROTEIN"/>
    <property type="match status" value="1"/>
</dbReference>
<dbReference type="Gene3D" id="1.10.3720.10">
    <property type="entry name" value="MetI-like"/>
    <property type="match status" value="1"/>
</dbReference>
<proteinExistence type="inferred from homology"/>